<organism evidence="1 2">
    <name type="scientific">Stereocaulon virgatum</name>
    <dbReference type="NCBI Taxonomy" id="373712"/>
    <lineage>
        <taxon>Eukaryota</taxon>
        <taxon>Fungi</taxon>
        <taxon>Dikarya</taxon>
        <taxon>Ascomycota</taxon>
        <taxon>Pezizomycotina</taxon>
        <taxon>Lecanoromycetes</taxon>
        <taxon>OSLEUM clade</taxon>
        <taxon>Lecanoromycetidae</taxon>
        <taxon>Lecanorales</taxon>
        <taxon>Lecanorineae</taxon>
        <taxon>Stereocaulaceae</taxon>
        <taxon>Stereocaulon</taxon>
    </lineage>
</organism>
<name>A0ABR4ABT0_9LECA</name>
<dbReference type="Proteomes" id="UP001590950">
    <property type="component" value="Unassembled WGS sequence"/>
</dbReference>
<dbReference type="EMBL" id="JBEFKJ010000019">
    <property type="protein sequence ID" value="KAL2040808.1"/>
    <property type="molecule type" value="Genomic_DNA"/>
</dbReference>
<comment type="caution">
    <text evidence="1">The sequence shown here is derived from an EMBL/GenBank/DDBJ whole genome shotgun (WGS) entry which is preliminary data.</text>
</comment>
<protein>
    <submittedName>
        <fullName evidence="1">Uncharacterized protein</fullName>
    </submittedName>
</protein>
<proteinExistence type="predicted"/>
<sequence>MTLEAAAAEAAAVAPQAMIAGDLLGTATGTAAVAEPRDAAEDGTELEIRLKLQDGGCKSEAILFNDITTPFEIIFTASRDD</sequence>
<gene>
    <name evidence="1" type="ORF">N7G274_006266</name>
</gene>
<evidence type="ECO:0000313" key="1">
    <source>
        <dbReference type="EMBL" id="KAL2040808.1"/>
    </source>
</evidence>
<accession>A0ABR4ABT0</accession>
<keyword evidence="2" id="KW-1185">Reference proteome</keyword>
<reference evidence="1 2" key="1">
    <citation type="submission" date="2024-09" db="EMBL/GenBank/DDBJ databases">
        <title>Rethinking Asexuality: The Enigmatic Case of Functional Sexual Genes in Lepraria (Stereocaulaceae).</title>
        <authorList>
            <person name="Doellman M."/>
            <person name="Sun Y."/>
            <person name="Barcenas-Pena A."/>
            <person name="Lumbsch H.T."/>
            <person name="Grewe F."/>
        </authorList>
    </citation>
    <scope>NUCLEOTIDE SEQUENCE [LARGE SCALE GENOMIC DNA]</scope>
    <source>
        <strain evidence="1 2">Mercado 3170</strain>
    </source>
</reference>
<evidence type="ECO:0000313" key="2">
    <source>
        <dbReference type="Proteomes" id="UP001590950"/>
    </source>
</evidence>